<dbReference type="Gene3D" id="2.60.120.560">
    <property type="entry name" value="Exo-inulinase, domain 1"/>
    <property type="match status" value="1"/>
</dbReference>
<dbReference type="AlphaFoldDB" id="A0A518F159"/>
<dbReference type="Proteomes" id="UP000320390">
    <property type="component" value="Chromosome"/>
</dbReference>
<keyword evidence="2" id="KW-1185">Reference proteome</keyword>
<organism evidence="1 2">
    <name type="scientific">Saltatorellus ferox</name>
    <dbReference type="NCBI Taxonomy" id="2528018"/>
    <lineage>
        <taxon>Bacteria</taxon>
        <taxon>Pseudomonadati</taxon>
        <taxon>Planctomycetota</taxon>
        <taxon>Planctomycetia</taxon>
        <taxon>Planctomycetia incertae sedis</taxon>
        <taxon>Saltatorellus</taxon>
    </lineage>
</organism>
<evidence type="ECO:0000313" key="1">
    <source>
        <dbReference type="EMBL" id="QDV10073.1"/>
    </source>
</evidence>
<dbReference type="EMBL" id="CP036434">
    <property type="protein sequence ID" value="QDV10073.1"/>
    <property type="molecule type" value="Genomic_DNA"/>
</dbReference>
<accession>A0A518F159</accession>
<name>A0A518F159_9BACT</name>
<dbReference type="OrthoDB" id="3618231at2"/>
<proteinExistence type="predicted"/>
<gene>
    <name evidence="1" type="ORF">Poly30_56350</name>
</gene>
<reference evidence="1 2" key="1">
    <citation type="submission" date="2019-02" db="EMBL/GenBank/DDBJ databases">
        <title>Deep-cultivation of Planctomycetes and their phenomic and genomic characterization uncovers novel biology.</title>
        <authorList>
            <person name="Wiegand S."/>
            <person name="Jogler M."/>
            <person name="Boedeker C."/>
            <person name="Pinto D."/>
            <person name="Vollmers J."/>
            <person name="Rivas-Marin E."/>
            <person name="Kohn T."/>
            <person name="Peeters S.H."/>
            <person name="Heuer A."/>
            <person name="Rast P."/>
            <person name="Oberbeckmann S."/>
            <person name="Bunk B."/>
            <person name="Jeske O."/>
            <person name="Meyerdierks A."/>
            <person name="Storesund J.E."/>
            <person name="Kallscheuer N."/>
            <person name="Luecker S."/>
            <person name="Lage O.M."/>
            <person name="Pohl T."/>
            <person name="Merkel B.J."/>
            <person name="Hornburger P."/>
            <person name="Mueller R.-W."/>
            <person name="Bruemmer F."/>
            <person name="Labrenz M."/>
            <person name="Spormann A.M."/>
            <person name="Op den Camp H."/>
            <person name="Overmann J."/>
            <person name="Amann R."/>
            <person name="Jetten M.S.M."/>
            <person name="Mascher T."/>
            <person name="Medema M.H."/>
            <person name="Devos D.P."/>
            <person name="Kaster A.-K."/>
            <person name="Ovreas L."/>
            <person name="Rohde M."/>
            <person name="Galperin M.Y."/>
            <person name="Jogler C."/>
        </authorList>
    </citation>
    <scope>NUCLEOTIDE SEQUENCE [LARGE SCALE GENOMIC DNA]</scope>
    <source>
        <strain evidence="1 2">Poly30</strain>
    </source>
</reference>
<protein>
    <submittedName>
        <fullName evidence="1">Uncharacterized protein</fullName>
    </submittedName>
</protein>
<evidence type="ECO:0000313" key="2">
    <source>
        <dbReference type="Proteomes" id="UP000320390"/>
    </source>
</evidence>
<sequence>MTLLLAFAALIPWPQAGSVQVDVTRPDSFLNRGLNPDLNPDLDPGAGHLAYDDVLCPGAEHPLGDERFWYSERGEWSFDESVKDDGIGNPVPDSGPCLTFKSTQAYRPRVRSPHSLAILRGSYLEGPYAFEVEAMQTGIETPHRDLVLVFGFQSPEQFFYAHLGMVPDATSSNVFEVNESPRRRIGEIGSKEIQWGRGVWHRLRVECNGQGHARVFVDDMASPHFEVDLSRPASGQIGFGSFDDAGAFRNLKVWTEAEHPNLQDMAGARSGLVRHAWGTNPFGGIAASTPGSPPVAHVQIHAGKNPLFAALVDVDGDGVFSAPADRWTPSDVSPARDVDPESMLPLTEAAITVDRIAVQPLLGPEGMLEAPYRFRTSIPTVSYEEYLKTSYKLHSQGHAPVGPWTWSTDHDVRAKNGRPTLWAMTPSDQPESWRWDAELFSDRAVMERLAKDFTLRRRDTGPKRMGSPLVPFDVALTKADVSRKPMLAMYNELGQLLGQTTEIASPEALSSWLDETLQAKPLDIRFYDCGRFYPPQFR</sequence>
<dbReference type="RefSeq" id="WP_145205618.1">
    <property type="nucleotide sequence ID" value="NZ_CP036434.1"/>
</dbReference>